<comment type="caution">
    <text evidence="1">The sequence shown here is derived from an EMBL/GenBank/DDBJ whole genome shotgun (WGS) entry which is preliminary data.</text>
</comment>
<evidence type="ECO:0000313" key="2">
    <source>
        <dbReference type="Proteomes" id="UP001168877"/>
    </source>
</evidence>
<proteinExistence type="predicted"/>
<accession>A0AA39RHS1</accession>
<evidence type="ECO:0000313" key="1">
    <source>
        <dbReference type="EMBL" id="KAK0573919.1"/>
    </source>
</evidence>
<gene>
    <name evidence="1" type="ORF">LWI29_015546</name>
</gene>
<reference evidence="1" key="2">
    <citation type="submission" date="2023-06" db="EMBL/GenBank/DDBJ databases">
        <authorList>
            <person name="Swenson N.G."/>
            <person name="Wegrzyn J.L."/>
            <person name="Mcevoy S.L."/>
        </authorList>
    </citation>
    <scope>NUCLEOTIDE SEQUENCE</scope>
    <source>
        <strain evidence="1">NS2018</strain>
        <tissue evidence="1">Leaf</tissue>
    </source>
</reference>
<name>A0AA39RHS1_ACESA</name>
<dbReference type="EMBL" id="JAUESC010000387">
    <property type="protein sequence ID" value="KAK0573919.1"/>
    <property type="molecule type" value="Genomic_DNA"/>
</dbReference>
<reference evidence="1" key="1">
    <citation type="journal article" date="2022" name="Plant J.">
        <title>Strategies of tolerance reflected in two North American maple genomes.</title>
        <authorList>
            <person name="McEvoy S.L."/>
            <person name="Sezen U.U."/>
            <person name="Trouern-Trend A."/>
            <person name="McMahon S.M."/>
            <person name="Schaberg P.G."/>
            <person name="Yang J."/>
            <person name="Wegrzyn J.L."/>
            <person name="Swenson N.G."/>
        </authorList>
    </citation>
    <scope>NUCLEOTIDE SEQUENCE</scope>
    <source>
        <strain evidence="1">NS2018</strain>
    </source>
</reference>
<sequence length="185" mass="19511">MYVIHLGVGRGCCGYLVLGGSAGAVLGSTRAFGGVSVWAGVAGAFSVWVRDTRGVSVSVGLVGAVLGSQRLSRALSRVWVGFTGAVLGSARDVGGVSIWVGDTRRVSVCEGYEGCLGVGSVRGLSWCGWIPQCGRIPQCGLHLNLEWLPRKDLKVNMGPRPVLHDPLHGNVSVKRKIFIENELII</sequence>
<dbReference type="AlphaFoldDB" id="A0AA39RHS1"/>
<keyword evidence="2" id="KW-1185">Reference proteome</keyword>
<organism evidence="1 2">
    <name type="scientific">Acer saccharum</name>
    <name type="common">Sugar maple</name>
    <dbReference type="NCBI Taxonomy" id="4024"/>
    <lineage>
        <taxon>Eukaryota</taxon>
        <taxon>Viridiplantae</taxon>
        <taxon>Streptophyta</taxon>
        <taxon>Embryophyta</taxon>
        <taxon>Tracheophyta</taxon>
        <taxon>Spermatophyta</taxon>
        <taxon>Magnoliopsida</taxon>
        <taxon>eudicotyledons</taxon>
        <taxon>Gunneridae</taxon>
        <taxon>Pentapetalae</taxon>
        <taxon>rosids</taxon>
        <taxon>malvids</taxon>
        <taxon>Sapindales</taxon>
        <taxon>Sapindaceae</taxon>
        <taxon>Hippocastanoideae</taxon>
        <taxon>Acereae</taxon>
        <taxon>Acer</taxon>
    </lineage>
</organism>
<dbReference type="Proteomes" id="UP001168877">
    <property type="component" value="Unassembled WGS sequence"/>
</dbReference>
<protein>
    <submittedName>
        <fullName evidence="1">Uncharacterized protein</fullName>
    </submittedName>
</protein>